<dbReference type="STRING" id="82374.NZ47_08415"/>
<reference evidence="3 4" key="1">
    <citation type="journal article" date="2013" name="PLoS ONE">
        <title>Identification and characterization of three novel lipases belonging to families II and V from Anaerovibrio lipolyticus 5ST.</title>
        <authorList>
            <person name="Prive F."/>
            <person name="Kaderbhai N.N."/>
            <person name="Girdwood S."/>
            <person name="Worgan H.J."/>
            <person name="Pinloche E."/>
            <person name="Scollan N.D."/>
            <person name="Huws S.A."/>
            <person name="Newbold C.J."/>
        </authorList>
    </citation>
    <scope>NUCLEOTIDE SEQUENCE [LARGE SCALE GENOMIC DNA]</scope>
    <source>
        <strain evidence="3 4">5S</strain>
    </source>
</reference>
<evidence type="ECO:0000313" key="3">
    <source>
        <dbReference type="EMBL" id="KHM51787.1"/>
    </source>
</evidence>
<name>A0A0B2K0W3_9FIRM</name>
<evidence type="ECO:0000259" key="2">
    <source>
        <dbReference type="PROSITE" id="PS50965"/>
    </source>
</evidence>
<evidence type="ECO:0000256" key="1">
    <source>
        <dbReference type="SAM" id="Phobius"/>
    </source>
</evidence>
<keyword evidence="1" id="KW-0812">Transmembrane</keyword>
<organism evidence="3 4">
    <name type="scientific">Anaerovibrio lipolyticus</name>
    <dbReference type="NCBI Taxonomy" id="82374"/>
    <lineage>
        <taxon>Bacteria</taxon>
        <taxon>Bacillati</taxon>
        <taxon>Bacillota</taxon>
        <taxon>Negativicutes</taxon>
        <taxon>Selenomonadales</taxon>
        <taxon>Selenomonadaceae</taxon>
        <taxon>Anaerovibrio</taxon>
    </lineage>
</organism>
<accession>A0A0B2K0W3</accession>
<comment type="caution">
    <text evidence="3">The sequence shown here is derived from an EMBL/GenBank/DDBJ whole genome shotgun (WGS) entry which is preliminary data.</text>
</comment>
<dbReference type="Pfam" id="PF08378">
    <property type="entry name" value="NERD"/>
    <property type="match status" value="1"/>
</dbReference>
<feature type="domain" description="NERD" evidence="2">
    <location>
        <begin position="83"/>
        <end position="200"/>
    </location>
</feature>
<dbReference type="AlphaFoldDB" id="A0A0B2K0W3"/>
<dbReference type="RefSeq" id="WP_039209180.1">
    <property type="nucleotide sequence ID" value="NZ_JSCE01000172.1"/>
</dbReference>
<dbReference type="PROSITE" id="PS50965">
    <property type="entry name" value="NERD"/>
    <property type="match status" value="1"/>
</dbReference>
<gene>
    <name evidence="3" type="ORF">NZ47_08415</name>
</gene>
<proteinExistence type="predicted"/>
<keyword evidence="1" id="KW-0472">Membrane</keyword>
<dbReference type="InterPro" id="IPR011528">
    <property type="entry name" value="NERD"/>
</dbReference>
<evidence type="ECO:0000313" key="4">
    <source>
        <dbReference type="Proteomes" id="UP000030993"/>
    </source>
</evidence>
<keyword evidence="1" id="KW-1133">Transmembrane helix</keyword>
<feature type="transmembrane region" description="Helical" evidence="1">
    <location>
        <begin position="16"/>
        <end position="38"/>
    </location>
</feature>
<keyword evidence="4" id="KW-1185">Reference proteome</keyword>
<feature type="transmembrane region" description="Helical" evidence="1">
    <location>
        <begin position="58"/>
        <end position="76"/>
    </location>
</feature>
<dbReference type="EMBL" id="JSCE01000172">
    <property type="protein sequence ID" value="KHM51787.1"/>
    <property type="molecule type" value="Genomic_DNA"/>
</dbReference>
<dbReference type="Proteomes" id="UP000030993">
    <property type="component" value="Unassembled WGS sequence"/>
</dbReference>
<protein>
    <recommendedName>
        <fullName evidence="2">NERD domain-containing protein</fullName>
    </recommendedName>
</protein>
<sequence length="247" mass="28375">MAKQYTAKKRLNTAKFLYLLVSIGLSFLMLYTGYRFVVPTTQHILFSTFNPNAVIESIWPYLLFMFLCAAGANYSWNMFNRASVINYSYEVTKETLERLPDNYTVLHDLTIGEAQIEHVIISDNAVFVIINRSVRGVVHINEQSGDWEIEKTGRGGTAYTSSLRNPLKEMRWKIHQVASFLKERGCKGVWVDGCVFFSNSDVQLEGWSEKVFDSQNGMMSYITSYEPKRLPRHSDINHAKQLLTNCL</sequence>